<dbReference type="Gene3D" id="2.30.30.240">
    <property type="entry name" value="PRC-barrel domain"/>
    <property type="match status" value="1"/>
</dbReference>
<dbReference type="PANTHER" id="PTHR36505">
    <property type="entry name" value="BLR1072 PROTEIN"/>
    <property type="match status" value="1"/>
</dbReference>
<dbReference type="EMBL" id="CP032509">
    <property type="protein sequence ID" value="AZN72514.1"/>
    <property type="molecule type" value="Genomic_DNA"/>
</dbReference>
<organism evidence="2 3">
    <name type="scientific">Georhizobium profundi</name>
    <dbReference type="NCBI Taxonomy" id="2341112"/>
    <lineage>
        <taxon>Bacteria</taxon>
        <taxon>Pseudomonadati</taxon>
        <taxon>Pseudomonadota</taxon>
        <taxon>Alphaproteobacteria</taxon>
        <taxon>Hyphomicrobiales</taxon>
        <taxon>Rhizobiaceae</taxon>
        <taxon>Georhizobium</taxon>
    </lineage>
</organism>
<proteinExistence type="predicted"/>
<name>A0A3Q8XS44_9HYPH</name>
<dbReference type="PANTHER" id="PTHR36505:SF1">
    <property type="entry name" value="BLR1072 PROTEIN"/>
    <property type="match status" value="1"/>
</dbReference>
<dbReference type="SUPFAM" id="SSF50346">
    <property type="entry name" value="PRC-barrel domain"/>
    <property type="match status" value="1"/>
</dbReference>
<gene>
    <name evidence="2" type="ORF">D5400_15660</name>
</gene>
<evidence type="ECO:0000313" key="3">
    <source>
        <dbReference type="Proteomes" id="UP000268192"/>
    </source>
</evidence>
<dbReference type="RefSeq" id="WP_126013397.1">
    <property type="nucleotide sequence ID" value="NZ_CP032509.1"/>
</dbReference>
<keyword evidence="3" id="KW-1185">Reference proteome</keyword>
<dbReference type="InterPro" id="IPR027275">
    <property type="entry name" value="PRC-brl_dom"/>
</dbReference>
<protein>
    <submittedName>
        <fullName evidence="2">PRC-barrel domain containing protein</fullName>
    </submittedName>
</protein>
<dbReference type="InterPro" id="IPR011033">
    <property type="entry name" value="PRC_barrel-like_sf"/>
</dbReference>
<accession>A0A3Q8XS44</accession>
<dbReference type="AlphaFoldDB" id="A0A3Q8XS44"/>
<dbReference type="OrthoDB" id="7274881at2"/>
<reference evidence="2 3" key="1">
    <citation type="submission" date="2018-09" db="EMBL/GenBank/DDBJ databases">
        <title>Marinorhizobium profundi gen. nov., sp. nov., isolated from a deep-sea sediment sample from the New Britain Trench and proposal of Marinorhizobiaceae fam. nov. in the order Rhizobiales of the class Alphaproteobacteria.</title>
        <authorList>
            <person name="Cao J."/>
        </authorList>
    </citation>
    <scope>NUCLEOTIDE SEQUENCE [LARGE SCALE GENOMIC DNA]</scope>
    <source>
        <strain evidence="2 3">WS11</strain>
    </source>
</reference>
<sequence>MNVSSENIRATRVEGTEVRNSAGEHLGSVNDLVIGKRDGKVKYAIMSFGGFLGIGEEYHPLPWEKLTYDERQGSYVVDLSKDQLEGAPRYAREREFDWGDTESTRRINDYYGVPPYI</sequence>
<feature type="domain" description="PRC-barrel" evidence="1">
    <location>
        <begin position="7"/>
        <end position="84"/>
    </location>
</feature>
<evidence type="ECO:0000259" key="1">
    <source>
        <dbReference type="Pfam" id="PF05239"/>
    </source>
</evidence>
<dbReference type="Pfam" id="PF05239">
    <property type="entry name" value="PRC"/>
    <property type="match status" value="1"/>
</dbReference>
<evidence type="ECO:0000313" key="2">
    <source>
        <dbReference type="EMBL" id="AZN72514.1"/>
    </source>
</evidence>
<dbReference type="KEGG" id="abaw:D5400_15660"/>
<dbReference type="Proteomes" id="UP000268192">
    <property type="component" value="Chromosome"/>
</dbReference>